<reference evidence="2 3" key="1">
    <citation type="submission" date="2024-03" db="EMBL/GenBank/DDBJ databases">
        <title>A Dehalogenimonas Isolated from Estuarine Sediments Dihaloeliminates Chlorinated Alkanes.</title>
        <authorList>
            <person name="Yang Y."/>
            <person name="Wang H."/>
        </authorList>
    </citation>
    <scope>NUCLEOTIDE SEQUENCE [LARGE SCALE GENOMIC DNA]</scope>
    <source>
        <strain evidence="2 3">W</strain>
    </source>
</reference>
<accession>A0ABZ2J4R5</accession>
<keyword evidence="3" id="KW-1185">Reference proteome</keyword>
<keyword evidence="1" id="KW-1133">Transmembrane helix</keyword>
<keyword evidence="1" id="KW-0472">Membrane</keyword>
<sequence>MTGAPFEAPQGHLYELKCLEWLFIGARWLWVPAIFLLAWMQKPSSDTAIVSIGLVTAAVNTAATFLNIKIRTLGIQRSLGTAMLVIDSLVAWVLILLFVSDFYTAAYAGFLFVAMEGSIRYGLKGSLVMAAAEA</sequence>
<dbReference type="RefSeq" id="WP_338738515.1">
    <property type="nucleotide sequence ID" value="NZ_CP146612.1"/>
</dbReference>
<gene>
    <name evidence="2" type="ORF">V8247_02705</name>
</gene>
<feature type="transmembrane region" description="Helical" evidence="1">
    <location>
        <begin position="21"/>
        <end position="41"/>
    </location>
</feature>
<evidence type="ECO:0000256" key="1">
    <source>
        <dbReference type="SAM" id="Phobius"/>
    </source>
</evidence>
<feature type="transmembrane region" description="Helical" evidence="1">
    <location>
        <begin position="47"/>
        <end position="66"/>
    </location>
</feature>
<protein>
    <submittedName>
        <fullName evidence="2">Uncharacterized protein</fullName>
    </submittedName>
</protein>
<name>A0ABZ2J4R5_9CHLR</name>
<organism evidence="2 3">
    <name type="scientific">Candidatus Dehalogenimonas loeffleri</name>
    <dbReference type="NCBI Taxonomy" id="3127115"/>
    <lineage>
        <taxon>Bacteria</taxon>
        <taxon>Bacillati</taxon>
        <taxon>Chloroflexota</taxon>
        <taxon>Dehalococcoidia</taxon>
        <taxon>Dehalococcoidales</taxon>
        <taxon>Dehalococcoidaceae</taxon>
        <taxon>Dehalogenimonas</taxon>
    </lineage>
</organism>
<keyword evidence="1" id="KW-0812">Transmembrane</keyword>
<proteinExistence type="predicted"/>
<evidence type="ECO:0000313" key="3">
    <source>
        <dbReference type="Proteomes" id="UP001375370"/>
    </source>
</evidence>
<dbReference type="Proteomes" id="UP001375370">
    <property type="component" value="Chromosome"/>
</dbReference>
<evidence type="ECO:0000313" key="2">
    <source>
        <dbReference type="EMBL" id="WWX25898.1"/>
    </source>
</evidence>
<dbReference type="EMBL" id="CP146612">
    <property type="protein sequence ID" value="WWX25898.1"/>
    <property type="molecule type" value="Genomic_DNA"/>
</dbReference>